<sequence length="417" mass="43675">MNASLLARRRVAITGIGCVTPIGTGVEALWQGLRAQQSAVGPATRFDSSIYRSRCAAQIDGFEPTDWIDAKRVKRLDRFSQFAVVSSMLALQDSALDLAAMNRERVGAMMGTALGGVGYAEEQAARFAQHGLRAVDATLALAVFGGSASCNMAIEFGVSGPNCTNAMSCASGSMAIGEAFRQIRDGYADVMLAGGSEAPLATLCFGAFALIRAMSTRNDDPGRASRPFDAHRDGFVMGEGAAVLILEEWEHAKARGAKIYAEMSGYGTTNDAHHMTAPLPGGAQAARCVQMALNDAGAVPTDVDYINAHGSSTPLNDPTETVAIKRVFGDHAYRIPISSTKGYYGHALGASGAFEAAISALAIQRGWIPPTVGLETPDAECDLDFVPGSGREVQANVVVSNSFGFGGINSALVLRRA</sequence>
<comment type="similarity">
    <text evidence="2 11 13">Belongs to the thiolase-like superfamily. Beta-ketoacyl-ACP synthases family.</text>
</comment>
<reference evidence="15 16" key="2">
    <citation type="journal article" date="2016" name="Environ. Microbiol. Rep.">
        <title>Metagenomic evidence for the presence of phototrophic Gemmatimonadetes bacteria in diverse environments.</title>
        <authorList>
            <person name="Zeng Y."/>
            <person name="Baumbach J."/>
            <person name="Barbosa E.G."/>
            <person name="Azevedo V."/>
            <person name="Zhang C."/>
            <person name="Koblizek M."/>
        </authorList>
    </citation>
    <scope>NUCLEOTIDE SEQUENCE [LARGE SCALE GENOMIC DNA]</scope>
    <source>
        <strain evidence="15 16">AP64</strain>
    </source>
</reference>
<dbReference type="InterPro" id="IPR020841">
    <property type="entry name" value="PKS_Beta-ketoAc_synthase_dom"/>
</dbReference>
<dbReference type="OrthoDB" id="9808669at2"/>
<dbReference type="PROSITE" id="PS52004">
    <property type="entry name" value="KS3_2"/>
    <property type="match status" value="1"/>
</dbReference>
<dbReference type="InterPro" id="IPR014031">
    <property type="entry name" value="Ketoacyl_synth_C"/>
</dbReference>
<dbReference type="Gene3D" id="3.40.47.10">
    <property type="match status" value="2"/>
</dbReference>
<dbReference type="EC" id="2.3.1.179" evidence="3 11"/>
<dbReference type="Proteomes" id="UP000076404">
    <property type="component" value="Chromosome"/>
</dbReference>
<evidence type="ECO:0000256" key="3">
    <source>
        <dbReference type="ARBA" id="ARBA00012356"/>
    </source>
</evidence>
<reference evidence="15 16" key="1">
    <citation type="journal article" date="2014" name="Proc. Natl. Acad. Sci. U.S.A.">
        <title>Functional type 2 photosynthetic reaction centers found in the rare bacterial phylum Gemmatimonadetes.</title>
        <authorList>
            <person name="Zeng Y."/>
            <person name="Feng F."/>
            <person name="Medova H."/>
            <person name="Dean J."/>
            <person name="Koblizek M."/>
        </authorList>
    </citation>
    <scope>NUCLEOTIDE SEQUENCE [LARGE SCALE GENOMIC DNA]</scope>
    <source>
        <strain evidence="15 16">AP64</strain>
    </source>
</reference>
<dbReference type="InterPro" id="IPR000794">
    <property type="entry name" value="Beta-ketoacyl_synthase"/>
</dbReference>
<proteinExistence type="inferred from homology"/>
<dbReference type="CDD" id="cd00834">
    <property type="entry name" value="KAS_I_II"/>
    <property type="match status" value="1"/>
</dbReference>
<feature type="active site" description="For beta-ketoacyl synthase activity" evidence="12">
    <location>
        <position position="169"/>
    </location>
</feature>
<dbReference type="STRING" id="1379270.GEMMAAP_13320"/>
<comment type="function">
    <text evidence="11">Involved in the type II fatty acid elongation cycle. Catalyzes the elongation of a wide range of acyl-ACP by the addition of two carbons from malonyl-ACP to an acyl acceptor. Can efficiently catalyze the conversion of palmitoleoyl-ACP (cis-hexadec-9-enoyl-ACP) to cis-vaccenoyl-ACP (cis-octadec-11-enoyl-ACP), an essential step in the thermal regulation of fatty acid composition.</text>
</comment>
<keyword evidence="10 11" id="KW-0012">Acyltransferase</keyword>
<dbReference type="InterPro" id="IPR014030">
    <property type="entry name" value="Ketoacyl_synth_N"/>
</dbReference>
<dbReference type="RefSeq" id="WP_043579494.1">
    <property type="nucleotide sequence ID" value="NZ_CP011454.1"/>
</dbReference>
<evidence type="ECO:0000256" key="1">
    <source>
        <dbReference type="ARBA" id="ARBA00005194"/>
    </source>
</evidence>
<keyword evidence="16" id="KW-1185">Reference proteome</keyword>
<dbReference type="GO" id="GO:0030497">
    <property type="term" value="P:fatty acid elongation"/>
    <property type="evidence" value="ECO:0007669"/>
    <property type="project" value="UniProtKB-ARBA"/>
</dbReference>
<dbReference type="PANTHER" id="PTHR11712">
    <property type="entry name" value="POLYKETIDE SYNTHASE-RELATED"/>
    <property type="match status" value="1"/>
</dbReference>
<feature type="domain" description="Ketosynthase family 3 (KS3)" evidence="14">
    <location>
        <begin position="8"/>
        <end position="416"/>
    </location>
</feature>
<evidence type="ECO:0000313" key="16">
    <source>
        <dbReference type="Proteomes" id="UP000076404"/>
    </source>
</evidence>
<dbReference type="Pfam" id="PF00109">
    <property type="entry name" value="ketoacyl-synt"/>
    <property type="match status" value="1"/>
</dbReference>
<comment type="pathway">
    <text evidence="1 11">Lipid metabolism; fatty acid biosynthesis.</text>
</comment>
<gene>
    <name evidence="15" type="ORF">GEMMAAP_13320</name>
</gene>
<evidence type="ECO:0000256" key="11">
    <source>
        <dbReference type="PIRNR" id="PIRNR000447"/>
    </source>
</evidence>
<evidence type="ECO:0000256" key="6">
    <source>
        <dbReference type="ARBA" id="ARBA00022679"/>
    </source>
</evidence>
<evidence type="ECO:0000313" key="15">
    <source>
        <dbReference type="EMBL" id="AMW05523.1"/>
    </source>
</evidence>
<dbReference type="InterPro" id="IPR016039">
    <property type="entry name" value="Thiolase-like"/>
</dbReference>
<dbReference type="PANTHER" id="PTHR11712:SF336">
    <property type="entry name" value="3-OXOACYL-[ACYL-CARRIER-PROTEIN] SYNTHASE, MITOCHONDRIAL"/>
    <property type="match status" value="1"/>
</dbReference>
<comment type="catalytic activity">
    <reaction evidence="11">
        <text>(9Z)-hexadecenoyl-[ACP] + malonyl-[ACP] + H(+) = 3-oxo-(11Z)-octadecenoyl-[ACP] + holo-[ACP] + CO2</text>
        <dbReference type="Rhea" id="RHEA:55040"/>
        <dbReference type="Rhea" id="RHEA-COMP:9623"/>
        <dbReference type="Rhea" id="RHEA-COMP:9685"/>
        <dbReference type="Rhea" id="RHEA-COMP:10800"/>
        <dbReference type="Rhea" id="RHEA-COMP:14074"/>
        <dbReference type="ChEBI" id="CHEBI:15378"/>
        <dbReference type="ChEBI" id="CHEBI:16526"/>
        <dbReference type="ChEBI" id="CHEBI:64479"/>
        <dbReference type="ChEBI" id="CHEBI:78449"/>
        <dbReference type="ChEBI" id="CHEBI:83989"/>
        <dbReference type="ChEBI" id="CHEBI:138538"/>
        <dbReference type="EC" id="2.3.1.179"/>
    </reaction>
</comment>
<dbReference type="NCBIfam" id="NF005589">
    <property type="entry name" value="PRK07314.1"/>
    <property type="match status" value="1"/>
</dbReference>
<keyword evidence="5 11" id="KW-0444">Lipid biosynthesis</keyword>
<keyword evidence="6 11" id="KW-0808">Transferase</keyword>
<dbReference type="UniPathway" id="UPA00094"/>
<accession>A0A143BLN6</accession>
<evidence type="ECO:0000256" key="4">
    <source>
        <dbReference type="ARBA" id="ARBA00014657"/>
    </source>
</evidence>
<dbReference type="FunFam" id="3.40.47.10:FF:000018">
    <property type="entry name" value="3-oxoacyl-[acyl-carrier-protein] synthase 2"/>
    <property type="match status" value="1"/>
</dbReference>
<dbReference type="SUPFAM" id="SSF53901">
    <property type="entry name" value="Thiolase-like"/>
    <property type="match status" value="2"/>
</dbReference>
<dbReference type="EMBL" id="CP011454">
    <property type="protein sequence ID" value="AMW05523.1"/>
    <property type="molecule type" value="Genomic_DNA"/>
</dbReference>
<evidence type="ECO:0000256" key="5">
    <source>
        <dbReference type="ARBA" id="ARBA00022516"/>
    </source>
</evidence>
<dbReference type="NCBIfam" id="TIGR03150">
    <property type="entry name" value="fabF"/>
    <property type="match status" value="1"/>
</dbReference>
<keyword evidence="8" id="KW-0443">Lipid metabolism</keyword>
<keyword evidence="7" id="KW-0276">Fatty acid metabolism</keyword>
<dbReference type="KEGG" id="gph:GEMMAAP_13320"/>
<comment type="catalytic activity">
    <reaction evidence="11">
        <text>a fatty acyl-[ACP] + malonyl-[ACP] + H(+) = a 3-oxoacyl-[ACP] + holo-[ACP] + CO2</text>
        <dbReference type="Rhea" id="RHEA:22836"/>
        <dbReference type="Rhea" id="RHEA-COMP:9623"/>
        <dbReference type="Rhea" id="RHEA-COMP:9685"/>
        <dbReference type="Rhea" id="RHEA-COMP:9916"/>
        <dbReference type="Rhea" id="RHEA-COMP:14125"/>
        <dbReference type="ChEBI" id="CHEBI:15378"/>
        <dbReference type="ChEBI" id="CHEBI:16526"/>
        <dbReference type="ChEBI" id="CHEBI:64479"/>
        <dbReference type="ChEBI" id="CHEBI:78449"/>
        <dbReference type="ChEBI" id="CHEBI:78776"/>
        <dbReference type="ChEBI" id="CHEBI:138651"/>
    </reaction>
</comment>
<evidence type="ECO:0000256" key="2">
    <source>
        <dbReference type="ARBA" id="ARBA00008467"/>
    </source>
</evidence>
<dbReference type="GO" id="GO:0004315">
    <property type="term" value="F:3-oxoacyl-[acyl-carrier-protein] synthase activity"/>
    <property type="evidence" value="ECO:0007669"/>
    <property type="project" value="UniProtKB-UniRule"/>
</dbReference>
<evidence type="ECO:0000256" key="13">
    <source>
        <dbReference type="RuleBase" id="RU003694"/>
    </source>
</evidence>
<dbReference type="PIRSF" id="PIRSF000447">
    <property type="entry name" value="KAS_II"/>
    <property type="match status" value="1"/>
</dbReference>
<dbReference type="Pfam" id="PF02801">
    <property type="entry name" value="Ketoacyl-synt_C"/>
    <property type="match status" value="1"/>
</dbReference>
<dbReference type="eggNOG" id="COG0304">
    <property type="taxonomic scope" value="Bacteria"/>
</dbReference>
<evidence type="ECO:0000256" key="12">
    <source>
        <dbReference type="PIRSR" id="PIRSR000447-1"/>
    </source>
</evidence>
<evidence type="ECO:0000256" key="8">
    <source>
        <dbReference type="ARBA" id="ARBA00023098"/>
    </source>
</evidence>
<keyword evidence="9 11" id="KW-0275">Fatty acid biosynthesis</keyword>
<evidence type="ECO:0000256" key="7">
    <source>
        <dbReference type="ARBA" id="ARBA00022832"/>
    </source>
</evidence>
<organism evidence="15 16">
    <name type="scientific">Gemmatimonas phototrophica</name>
    <dbReference type="NCBI Taxonomy" id="1379270"/>
    <lineage>
        <taxon>Bacteria</taxon>
        <taxon>Pseudomonadati</taxon>
        <taxon>Gemmatimonadota</taxon>
        <taxon>Gemmatimonadia</taxon>
        <taxon>Gemmatimonadales</taxon>
        <taxon>Gemmatimonadaceae</taxon>
        <taxon>Gemmatimonas</taxon>
    </lineage>
</organism>
<evidence type="ECO:0000256" key="10">
    <source>
        <dbReference type="ARBA" id="ARBA00023315"/>
    </source>
</evidence>
<protein>
    <recommendedName>
        <fullName evidence="4 11">3-oxoacyl-[acyl-carrier-protein] synthase 2</fullName>
        <ecNumber evidence="3 11">2.3.1.179</ecNumber>
    </recommendedName>
</protein>
<evidence type="ECO:0000256" key="9">
    <source>
        <dbReference type="ARBA" id="ARBA00023160"/>
    </source>
</evidence>
<dbReference type="AlphaFoldDB" id="A0A143BLN6"/>
<dbReference type="SMART" id="SM00825">
    <property type="entry name" value="PKS_KS"/>
    <property type="match status" value="1"/>
</dbReference>
<dbReference type="FunFam" id="3.40.47.10:FF:000029">
    <property type="entry name" value="3-oxoacyl-[acyl-carrier-protein] synthase 1"/>
    <property type="match status" value="1"/>
</dbReference>
<name>A0A143BLN6_9BACT</name>
<dbReference type="InterPro" id="IPR017568">
    <property type="entry name" value="3-oxoacyl-ACP_synth-2"/>
</dbReference>
<evidence type="ECO:0000259" key="14">
    <source>
        <dbReference type="PROSITE" id="PS52004"/>
    </source>
</evidence>